<evidence type="ECO:0000313" key="2">
    <source>
        <dbReference type="Proteomes" id="UP000275777"/>
    </source>
</evidence>
<evidence type="ECO:0000313" key="1">
    <source>
        <dbReference type="EMBL" id="VEB41353.1"/>
    </source>
</evidence>
<dbReference type="EMBL" id="LR134182">
    <property type="protein sequence ID" value="VEB41353.1"/>
    <property type="molecule type" value="Genomic_DNA"/>
</dbReference>
<protein>
    <submittedName>
        <fullName evidence="1">Uncharacterized protein</fullName>
    </submittedName>
</protein>
<reference evidence="1 2" key="1">
    <citation type="submission" date="2018-12" db="EMBL/GenBank/DDBJ databases">
        <authorList>
            <consortium name="Pathogen Informatics"/>
        </authorList>
    </citation>
    <scope>NUCLEOTIDE SEQUENCE [LARGE SCALE GENOMIC DNA]</scope>
    <source>
        <strain evidence="1 2">NCTC9695</strain>
    </source>
</reference>
<dbReference type="AlphaFoldDB" id="A0A447T903"/>
<proteinExistence type="predicted"/>
<name>A0A447T903_CHRVL</name>
<organism evidence="1 2">
    <name type="scientific">Chromobacterium violaceum</name>
    <dbReference type="NCBI Taxonomy" id="536"/>
    <lineage>
        <taxon>Bacteria</taxon>
        <taxon>Pseudomonadati</taxon>
        <taxon>Pseudomonadota</taxon>
        <taxon>Betaproteobacteria</taxon>
        <taxon>Neisseriales</taxon>
        <taxon>Chromobacteriaceae</taxon>
        <taxon>Chromobacterium</taxon>
    </lineage>
</organism>
<sequence length="52" mass="5598">MPYRQKAAPAGVTEVHIGATVQQGFDKKALQDALKTAGYPEKADPARSTTPW</sequence>
<accession>A0A447T903</accession>
<gene>
    <name evidence="1" type="ORF">NCTC9695_01774</name>
</gene>
<dbReference type="Proteomes" id="UP000275777">
    <property type="component" value="Chromosome"/>
</dbReference>